<dbReference type="PROSITE" id="PS00737">
    <property type="entry name" value="THIOLASE_2"/>
    <property type="match status" value="1"/>
</dbReference>
<evidence type="ECO:0000259" key="6">
    <source>
        <dbReference type="Pfam" id="PF02803"/>
    </source>
</evidence>
<dbReference type="Proteomes" id="UP001523219">
    <property type="component" value="Unassembled WGS sequence"/>
</dbReference>
<dbReference type="Pfam" id="PF02803">
    <property type="entry name" value="Thiolase_C"/>
    <property type="match status" value="1"/>
</dbReference>
<keyword evidence="2 4" id="KW-0808">Transferase</keyword>
<dbReference type="CDD" id="cd00751">
    <property type="entry name" value="thiolase"/>
    <property type="match status" value="1"/>
</dbReference>
<dbReference type="NCBIfam" id="TIGR01930">
    <property type="entry name" value="AcCoA-C-Actrans"/>
    <property type="match status" value="1"/>
</dbReference>
<reference evidence="7 8" key="1">
    <citation type="submission" date="2022-05" db="EMBL/GenBank/DDBJ databases">
        <title>Streptomyces sp. nov. RY43-2 isolated from soil of a peat swamp forest.</title>
        <authorList>
            <person name="Kanchanasin P."/>
            <person name="Tanasupawat S."/>
            <person name="Phongsopitanun W."/>
        </authorList>
    </citation>
    <scope>NUCLEOTIDE SEQUENCE [LARGE SCALE GENOMIC DNA]</scope>
    <source>
        <strain evidence="7 8">RY43-2</strain>
    </source>
</reference>
<evidence type="ECO:0000256" key="2">
    <source>
        <dbReference type="ARBA" id="ARBA00022679"/>
    </source>
</evidence>
<dbReference type="PANTHER" id="PTHR18919">
    <property type="entry name" value="ACETYL-COA C-ACYLTRANSFERASE"/>
    <property type="match status" value="1"/>
</dbReference>
<feature type="domain" description="Thiolase N-terminal" evidence="5">
    <location>
        <begin position="5"/>
        <end position="274"/>
    </location>
</feature>
<organism evidence="7 8">
    <name type="scientific">Streptomyces macrolidinus</name>
    <dbReference type="NCBI Taxonomy" id="2952607"/>
    <lineage>
        <taxon>Bacteria</taxon>
        <taxon>Bacillati</taxon>
        <taxon>Actinomycetota</taxon>
        <taxon>Actinomycetes</taxon>
        <taxon>Kitasatosporales</taxon>
        <taxon>Streptomycetaceae</taxon>
        <taxon>Streptomyces</taxon>
    </lineage>
</organism>
<evidence type="ECO:0000256" key="4">
    <source>
        <dbReference type="RuleBase" id="RU003557"/>
    </source>
</evidence>
<dbReference type="SUPFAM" id="SSF53901">
    <property type="entry name" value="Thiolase-like"/>
    <property type="match status" value="2"/>
</dbReference>
<gene>
    <name evidence="7" type="ORF">NGF19_13915</name>
</gene>
<feature type="domain" description="Thiolase C-terminal" evidence="6">
    <location>
        <begin position="282"/>
        <end position="404"/>
    </location>
</feature>
<evidence type="ECO:0000313" key="8">
    <source>
        <dbReference type="Proteomes" id="UP001523219"/>
    </source>
</evidence>
<evidence type="ECO:0000256" key="1">
    <source>
        <dbReference type="ARBA" id="ARBA00010982"/>
    </source>
</evidence>
<evidence type="ECO:0000313" key="7">
    <source>
        <dbReference type="EMBL" id="MCN9241874.1"/>
    </source>
</evidence>
<evidence type="ECO:0000259" key="5">
    <source>
        <dbReference type="Pfam" id="PF00108"/>
    </source>
</evidence>
<proteinExistence type="inferred from homology"/>
<comment type="similarity">
    <text evidence="1 4">Belongs to the thiolase-like superfamily. Thiolase family.</text>
</comment>
<dbReference type="InterPro" id="IPR002155">
    <property type="entry name" value="Thiolase"/>
</dbReference>
<dbReference type="PIRSF" id="PIRSF000429">
    <property type="entry name" value="Ac-CoA_Ac_transf"/>
    <property type="match status" value="1"/>
</dbReference>
<dbReference type="InterPro" id="IPR016039">
    <property type="entry name" value="Thiolase-like"/>
</dbReference>
<evidence type="ECO:0000256" key="3">
    <source>
        <dbReference type="ARBA" id="ARBA00023315"/>
    </source>
</evidence>
<dbReference type="RefSeq" id="WP_252425181.1">
    <property type="nucleotide sequence ID" value="NZ_JAMWMR010000010.1"/>
</dbReference>
<dbReference type="Pfam" id="PF00108">
    <property type="entry name" value="Thiolase_N"/>
    <property type="match status" value="1"/>
</dbReference>
<dbReference type="EC" id="2.3.1.9" evidence="7"/>
<sequence>MPEAVIVSTARSPIGRAFKGSLKDLRPDDLTATIIQAALTKVPELDPKDIDDLMLGCGLPGGEQGHNLGRIVAVQMGMDHLPGCTITRYCSSSLQTSRMALHAIKAGEGDVFVSAGVEMVSRSVKGTSDGLPDTHNPLFAEAEARTAAVAASEGADWHDPREDGLVPDAYIAMGQTAENLARLKGVTREEMDAFGVRSQNLAEQAIANGFWEREITPVTLPDGTVVSTDDGPRAGVTLEGVAGLKPVFRPDGRVTAGNCCPLNDGAAALVIMSDTKARELGLTPLARIVSTGVSALSPEIMGYGPVEASNQALKRAGLTIGDIDLVEINEAFAAQVIPSYQDLGIPLEKLNVNGGAIAVGHPFGMTGARITGTLINSLQWHDKQFGLETMCVGGGQGMAMVIERLS</sequence>
<dbReference type="InterPro" id="IPR020617">
    <property type="entry name" value="Thiolase_C"/>
</dbReference>
<name>A0ABT0ZE84_9ACTN</name>
<dbReference type="InterPro" id="IPR020613">
    <property type="entry name" value="Thiolase_CS"/>
</dbReference>
<keyword evidence="8" id="KW-1185">Reference proteome</keyword>
<dbReference type="InterPro" id="IPR020616">
    <property type="entry name" value="Thiolase_N"/>
</dbReference>
<accession>A0ABT0ZE84</accession>
<dbReference type="PANTHER" id="PTHR18919:SF134">
    <property type="entry name" value="BETA-KETOACYL COA THIOLASE FADA3-RELATED"/>
    <property type="match status" value="1"/>
</dbReference>
<dbReference type="EMBL" id="JAMWMR010000010">
    <property type="protein sequence ID" value="MCN9241874.1"/>
    <property type="molecule type" value="Genomic_DNA"/>
</dbReference>
<comment type="caution">
    <text evidence="7">The sequence shown here is derived from an EMBL/GenBank/DDBJ whole genome shotgun (WGS) entry which is preliminary data.</text>
</comment>
<keyword evidence="3 4" id="KW-0012">Acyltransferase</keyword>
<dbReference type="Gene3D" id="3.40.47.10">
    <property type="match status" value="1"/>
</dbReference>
<dbReference type="GO" id="GO:0003985">
    <property type="term" value="F:acetyl-CoA C-acetyltransferase activity"/>
    <property type="evidence" value="ECO:0007669"/>
    <property type="project" value="UniProtKB-EC"/>
</dbReference>
<protein>
    <submittedName>
        <fullName evidence="7">Acetyl-CoA C-acetyltransferase</fullName>
        <ecNumber evidence="7">2.3.1.9</ecNumber>
    </submittedName>
</protein>
<dbReference type="NCBIfam" id="NF005890">
    <property type="entry name" value="PRK07851.1"/>
    <property type="match status" value="1"/>
</dbReference>